<reference evidence="1" key="1">
    <citation type="submission" date="2021-08" db="EMBL/GenBank/DDBJ databases">
        <authorList>
            <person name="Zhang H."/>
            <person name="Xu M."/>
            <person name="Yu Z."/>
            <person name="Yang L."/>
            <person name="Cai Y."/>
        </authorList>
    </citation>
    <scope>NUCLEOTIDE SEQUENCE</scope>
    <source>
        <strain evidence="1">CHL1</strain>
    </source>
</reference>
<dbReference type="EMBL" id="CP081869">
    <property type="protein sequence ID" value="QZN98914.1"/>
    <property type="molecule type" value="Genomic_DNA"/>
</dbReference>
<gene>
    <name evidence="1" type="ORF">K6K41_18660</name>
</gene>
<keyword evidence="2" id="KW-1185">Reference proteome</keyword>
<dbReference type="Proteomes" id="UP000825701">
    <property type="component" value="Chromosome"/>
</dbReference>
<name>A0A9E6R6V6_9HYPH</name>
<evidence type="ECO:0000313" key="2">
    <source>
        <dbReference type="Proteomes" id="UP000825701"/>
    </source>
</evidence>
<dbReference type="RefSeq" id="WP_261401903.1">
    <property type="nucleotide sequence ID" value="NZ_CP081869.1"/>
</dbReference>
<organism evidence="1 2">
    <name type="scientific">Chenggangzhangella methanolivorans</name>
    <dbReference type="NCBI Taxonomy" id="1437009"/>
    <lineage>
        <taxon>Bacteria</taxon>
        <taxon>Pseudomonadati</taxon>
        <taxon>Pseudomonadota</taxon>
        <taxon>Alphaproteobacteria</taxon>
        <taxon>Hyphomicrobiales</taxon>
        <taxon>Methylopilaceae</taxon>
        <taxon>Chenggangzhangella</taxon>
    </lineage>
</organism>
<sequence>MGANTDDGFIVESQAQPAEEGRAATLMVFLVLASDETEALGLVEADHPGLEHRISSSGPEIKAQAARLGIEPGTYRQI</sequence>
<dbReference type="KEGG" id="cmet:K6K41_18660"/>
<dbReference type="AlphaFoldDB" id="A0A9E6R6V6"/>
<accession>A0A9E6R6V6</accession>
<proteinExistence type="predicted"/>
<evidence type="ECO:0000313" key="1">
    <source>
        <dbReference type="EMBL" id="QZN98914.1"/>
    </source>
</evidence>
<protein>
    <submittedName>
        <fullName evidence="1">Uncharacterized protein</fullName>
    </submittedName>
</protein>